<accession>A0A0C3DX48</accession>
<sequence>MIANFCQICTTPGSHDQLPVPGTAHHAPQPHSGSTEYIEHRVMYASLAATLLLHLHKRVICTWSRVDSKQSFHLKFSTFRLSHHIVRSPLLASAYLCRSVQSIFSPNTSHLCGTQRCMPAVNNLGSCSLSSRSLGNFCCFPVA</sequence>
<evidence type="ECO:0000313" key="1">
    <source>
        <dbReference type="EMBL" id="KIM60749.1"/>
    </source>
</evidence>
<name>A0A0C3DX48_9AGAM</name>
<dbReference type="EMBL" id="KN822058">
    <property type="protein sequence ID" value="KIM60749.1"/>
    <property type="molecule type" value="Genomic_DNA"/>
</dbReference>
<organism evidence="1 2">
    <name type="scientific">Scleroderma citrinum Foug A</name>
    <dbReference type="NCBI Taxonomy" id="1036808"/>
    <lineage>
        <taxon>Eukaryota</taxon>
        <taxon>Fungi</taxon>
        <taxon>Dikarya</taxon>
        <taxon>Basidiomycota</taxon>
        <taxon>Agaricomycotina</taxon>
        <taxon>Agaricomycetes</taxon>
        <taxon>Agaricomycetidae</taxon>
        <taxon>Boletales</taxon>
        <taxon>Sclerodermatineae</taxon>
        <taxon>Sclerodermataceae</taxon>
        <taxon>Scleroderma</taxon>
    </lineage>
</organism>
<reference evidence="2" key="2">
    <citation type="submission" date="2015-01" db="EMBL/GenBank/DDBJ databases">
        <title>Evolutionary Origins and Diversification of the Mycorrhizal Mutualists.</title>
        <authorList>
            <consortium name="DOE Joint Genome Institute"/>
            <consortium name="Mycorrhizal Genomics Consortium"/>
            <person name="Kohler A."/>
            <person name="Kuo A."/>
            <person name="Nagy L.G."/>
            <person name="Floudas D."/>
            <person name="Copeland A."/>
            <person name="Barry K.W."/>
            <person name="Cichocki N."/>
            <person name="Veneault-Fourrey C."/>
            <person name="LaButti K."/>
            <person name="Lindquist E.A."/>
            <person name="Lipzen A."/>
            <person name="Lundell T."/>
            <person name="Morin E."/>
            <person name="Murat C."/>
            <person name="Riley R."/>
            <person name="Ohm R."/>
            <person name="Sun H."/>
            <person name="Tunlid A."/>
            <person name="Henrissat B."/>
            <person name="Grigoriev I.V."/>
            <person name="Hibbett D.S."/>
            <person name="Martin F."/>
        </authorList>
    </citation>
    <scope>NUCLEOTIDE SEQUENCE [LARGE SCALE GENOMIC DNA]</scope>
    <source>
        <strain evidence="2">Foug A</strain>
    </source>
</reference>
<proteinExistence type="predicted"/>
<evidence type="ECO:0000313" key="2">
    <source>
        <dbReference type="Proteomes" id="UP000053989"/>
    </source>
</evidence>
<dbReference type="Proteomes" id="UP000053989">
    <property type="component" value="Unassembled WGS sequence"/>
</dbReference>
<reference evidence="1 2" key="1">
    <citation type="submission" date="2014-04" db="EMBL/GenBank/DDBJ databases">
        <authorList>
            <consortium name="DOE Joint Genome Institute"/>
            <person name="Kuo A."/>
            <person name="Kohler A."/>
            <person name="Nagy L.G."/>
            <person name="Floudas D."/>
            <person name="Copeland A."/>
            <person name="Barry K.W."/>
            <person name="Cichocki N."/>
            <person name="Veneault-Fourrey C."/>
            <person name="LaButti K."/>
            <person name="Lindquist E.A."/>
            <person name="Lipzen A."/>
            <person name="Lundell T."/>
            <person name="Morin E."/>
            <person name="Murat C."/>
            <person name="Sun H."/>
            <person name="Tunlid A."/>
            <person name="Henrissat B."/>
            <person name="Grigoriev I.V."/>
            <person name="Hibbett D.S."/>
            <person name="Martin F."/>
            <person name="Nordberg H.P."/>
            <person name="Cantor M.N."/>
            <person name="Hua S.X."/>
        </authorList>
    </citation>
    <scope>NUCLEOTIDE SEQUENCE [LARGE SCALE GENOMIC DNA]</scope>
    <source>
        <strain evidence="1 2">Foug A</strain>
    </source>
</reference>
<dbReference type="AlphaFoldDB" id="A0A0C3DX48"/>
<protein>
    <submittedName>
        <fullName evidence="1">Uncharacterized protein</fullName>
    </submittedName>
</protein>
<keyword evidence="2" id="KW-1185">Reference proteome</keyword>
<gene>
    <name evidence="1" type="ORF">SCLCIDRAFT_927356</name>
</gene>
<dbReference type="InParanoid" id="A0A0C3DX48"/>
<dbReference type="HOGENOM" id="CLU_1807365_0_0_1"/>